<dbReference type="AlphaFoldDB" id="A0A445HGI1"/>
<gene>
    <name evidence="2" type="ORF">D0Y65_036758</name>
</gene>
<comment type="caution">
    <text evidence="2">The sequence shown here is derived from an EMBL/GenBank/DDBJ whole genome shotgun (WGS) entry which is preliminary data.</text>
</comment>
<dbReference type="Proteomes" id="UP000289340">
    <property type="component" value="Chromosome 13"/>
</dbReference>
<evidence type="ECO:0000313" key="3">
    <source>
        <dbReference type="Proteomes" id="UP000289340"/>
    </source>
</evidence>
<protein>
    <submittedName>
        <fullName evidence="2">Uncharacterized protein</fullName>
    </submittedName>
</protein>
<keyword evidence="3" id="KW-1185">Reference proteome</keyword>
<evidence type="ECO:0000313" key="2">
    <source>
        <dbReference type="EMBL" id="RZB72651.1"/>
    </source>
</evidence>
<reference evidence="2 3" key="1">
    <citation type="submission" date="2018-09" db="EMBL/GenBank/DDBJ databases">
        <title>A high-quality reference genome of wild soybean provides a powerful tool to mine soybean genomes.</title>
        <authorList>
            <person name="Xie M."/>
            <person name="Chung C.Y.L."/>
            <person name="Li M.-W."/>
            <person name="Wong F.-L."/>
            <person name="Chan T.-F."/>
            <person name="Lam H.-M."/>
        </authorList>
    </citation>
    <scope>NUCLEOTIDE SEQUENCE [LARGE SCALE GENOMIC DNA]</scope>
    <source>
        <strain evidence="3">cv. W05</strain>
        <tissue evidence="2">Hypocotyl of etiolated seedlings</tissue>
    </source>
</reference>
<organism evidence="2 3">
    <name type="scientific">Glycine soja</name>
    <name type="common">Wild soybean</name>
    <dbReference type="NCBI Taxonomy" id="3848"/>
    <lineage>
        <taxon>Eukaryota</taxon>
        <taxon>Viridiplantae</taxon>
        <taxon>Streptophyta</taxon>
        <taxon>Embryophyta</taxon>
        <taxon>Tracheophyta</taxon>
        <taxon>Spermatophyta</taxon>
        <taxon>Magnoliopsida</taxon>
        <taxon>eudicotyledons</taxon>
        <taxon>Gunneridae</taxon>
        <taxon>Pentapetalae</taxon>
        <taxon>rosids</taxon>
        <taxon>fabids</taxon>
        <taxon>Fabales</taxon>
        <taxon>Fabaceae</taxon>
        <taxon>Papilionoideae</taxon>
        <taxon>50 kb inversion clade</taxon>
        <taxon>NPAAA clade</taxon>
        <taxon>indigoferoid/millettioid clade</taxon>
        <taxon>Phaseoleae</taxon>
        <taxon>Glycine</taxon>
        <taxon>Glycine subgen. Soja</taxon>
    </lineage>
</organism>
<proteinExistence type="predicted"/>
<name>A0A445HGI1_GLYSO</name>
<accession>A0A445HGI1</accession>
<feature type="region of interest" description="Disordered" evidence="1">
    <location>
        <begin position="1"/>
        <end position="22"/>
    </location>
</feature>
<evidence type="ECO:0000256" key="1">
    <source>
        <dbReference type="SAM" id="MobiDB-lite"/>
    </source>
</evidence>
<dbReference type="EMBL" id="QZWG01000013">
    <property type="protein sequence ID" value="RZB72651.1"/>
    <property type="molecule type" value="Genomic_DNA"/>
</dbReference>
<sequence>MHDERLQPHAQSYEFTPQPHHHQEDYGYNPQFVSVSEEDFIRNLINTNLQTLEFAYAYIQRIMFECPSDPKVITTSEDMSLAALRKTIFYGNRGCRILINVFYRQPIYVGDSCLEYNCMKLKCNNDVGKMFLICSEFSTKGPIKFNAIFGCSLDEILALLHKTRKSRTTDEIIALMHDEYM</sequence>